<keyword evidence="3 5" id="KW-1133">Transmembrane helix</keyword>
<dbReference type="PANTHER" id="PTHR13315">
    <property type="entry name" value="METALLO PHOSPHOESTERASE RELATED"/>
    <property type="match status" value="1"/>
</dbReference>
<reference evidence="7" key="2">
    <citation type="journal article" date="2021" name="Genome Biol. Evol.">
        <title>Developing a high-quality reference genome for a parasitic bivalve with doubly uniparental inheritance (Bivalvia: Unionida).</title>
        <authorList>
            <person name="Smith C.H."/>
        </authorList>
    </citation>
    <scope>NUCLEOTIDE SEQUENCE</scope>
    <source>
        <strain evidence="7">CHS0354</strain>
        <tissue evidence="7">Mantle</tissue>
    </source>
</reference>
<proteinExistence type="predicted"/>
<feature type="transmembrane region" description="Helical" evidence="5">
    <location>
        <begin position="6"/>
        <end position="37"/>
    </location>
</feature>
<name>A0AAE0SLS5_9BIVA</name>
<organism evidence="7 8">
    <name type="scientific">Potamilus streckersoni</name>
    <dbReference type="NCBI Taxonomy" id="2493646"/>
    <lineage>
        <taxon>Eukaryota</taxon>
        <taxon>Metazoa</taxon>
        <taxon>Spiralia</taxon>
        <taxon>Lophotrochozoa</taxon>
        <taxon>Mollusca</taxon>
        <taxon>Bivalvia</taxon>
        <taxon>Autobranchia</taxon>
        <taxon>Heteroconchia</taxon>
        <taxon>Palaeoheterodonta</taxon>
        <taxon>Unionida</taxon>
        <taxon>Unionoidea</taxon>
        <taxon>Unionidae</taxon>
        <taxon>Ambleminae</taxon>
        <taxon>Lampsilini</taxon>
        <taxon>Potamilus</taxon>
    </lineage>
</organism>
<dbReference type="SUPFAM" id="SSF56300">
    <property type="entry name" value="Metallo-dependent phosphatases"/>
    <property type="match status" value="1"/>
</dbReference>
<evidence type="ECO:0000256" key="2">
    <source>
        <dbReference type="ARBA" id="ARBA00022692"/>
    </source>
</evidence>
<evidence type="ECO:0000256" key="4">
    <source>
        <dbReference type="ARBA" id="ARBA00023136"/>
    </source>
</evidence>
<reference evidence="7" key="1">
    <citation type="journal article" date="2021" name="Genome Biol. Evol.">
        <title>A High-Quality Reference Genome for a Parasitic Bivalve with Doubly Uniparental Inheritance (Bivalvia: Unionida).</title>
        <authorList>
            <person name="Smith C.H."/>
        </authorList>
    </citation>
    <scope>NUCLEOTIDE SEQUENCE</scope>
    <source>
        <strain evidence="7">CHS0354</strain>
    </source>
</reference>
<dbReference type="Gene3D" id="3.60.21.10">
    <property type="match status" value="1"/>
</dbReference>
<gene>
    <name evidence="7" type="ORF">CHS0354_009674</name>
</gene>
<comment type="caution">
    <text evidence="7">The sequence shown here is derived from an EMBL/GenBank/DDBJ whole genome shotgun (WGS) entry which is preliminary data.</text>
</comment>
<dbReference type="EMBL" id="JAEAOA010000617">
    <property type="protein sequence ID" value="KAK3594382.1"/>
    <property type="molecule type" value="Genomic_DNA"/>
</dbReference>
<dbReference type="Proteomes" id="UP001195483">
    <property type="component" value="Unassembled WGS sequence"/>
</dbReference>
<keyword evidence="4 5" id="KW-0472">Membrane</keyword>
<dbReference type="GO" id="GO:0006506">
    <property type="term" value="P:GPI anchor biosynthetic process"/>
    <property type="evidence" value="ECO:0007669"/>
    <property type="project" value="InterPro"/>
</dbReference>
<comment type="subcellular location">
    <subcellularLocation>
        <location evidence="1">Membrane</location>
        <topology evidence="1">Multi-pass membrane protein</topology>
    </subcellularLocation>
</comment>
<dbReference type="AlphaFoldDB" id="A0AAE0SLS5"/>
<dbReference type="InterPro" id="IPR033308">
    <property type="entry name" value="PGAP5/Cdc1/Ted1"/>
</dbReference>
<evidence type="ECO:0000256" key="5">
    <source>
        <dbReference type="SAM" id="Phobius"/>
    </source>
</evidence>
<dbReference type="InterPro" id="IPR004843">
    <property type="entry name" value="Calcineurin-like_PHP"/>
</dbReference>
<keyword evidence="8" id="KW-1185">Reference proteome</keyword>
<dbReference type="InterPro" id="IPR029052">
    <property type="entry name" value="Metallo-depent_PP-like"/>
</dbReference>
<feature type="domain" description="Calcineurin-like phosphoesterase" evidence="6">
    <location>
        <begin position="60"/>
        <end position="251"/>
    </location>
</feature>
<dbReference type="GO" id="GO:0005783">
    <property type="term" value="C:endoplasmic reticulum"/>
    <property type="evidence" value="ECO:0007669"/>
    <property type="project" value="TreeGrafter"/>
</dbReference>
<accession>A0AAE0SLS5</accession>
<sequence length="365" mass="42084">MSRPALFLFGVGLNVKAVCFIIVLVAIFINEFLIYFLQSQRWPRLPLLHRNAPEKEQVLLLVSDPQIQGYEDEPLFPVGSLTRWDSDRYLSKTFSYAYNYVQPDIVIFLGDLFDEGSKAQIEEYESTFKRFQAIFAAAKNVKKLYLPGDNDIGGEGRDVRTVMKIKRFVNHFEELEGVVKFGFIDYVKMDLKSHGLPAEKVETAHFLSRRLTSEIRILINHETVMSSQKHFSWPVLKLIHPKFIISGHWHKLGVILCDDCMKDDLYSWNIERHGLAHVTEFEDIDLRGKYNLTEILVPTCSYRMGVPDMGYGVAIVSADGHLKYSVLWLPSRYIVLYSYGIVILLISFLWIFDKCPSGLVRRKGS</sequence>
<protein>
    <recommendedName>
        <fullName evidence="6">Calcineurin-like phosphoesterase domain-containing protein</fullName>
    </recommendedName>
</protein>
<dbReference type="Pfam" id="PF00149">
    <property type="entry name" value="Metallophos"/>
    <property type="match status" value="1"/>
</dbReference>
<evidence type="ECO:0000256" key="1">
    <source>
        <dbReference type="ARBA" id="ARBA00004141"/>
    </source>
</evidence>
<dbReference type="PANTHER" id="PTHR13315:SF4">
    <property type="entry name" value="METALLOPHOSPHOESTERASE, ISOFORM E"/>
    <property type="match status" value="1"/>
</dbReference>
<evidence type="ECO:0000259" key="6">
    <source>
        <dbReference type="Pfam" id="PF00149"/>
    </source>
</evidence>
<keyword evidence="2 5" id="KW-0812">Transmembrane</keyword>
<evidence type="ECO:0000256" key="3">
    <source>
        <dbReference type="ARBA" id="ARBA00022989"/>
    </source>
</evidence>
<dbReference type="GO" id="GO:0016020">
    <property type="term" value="C:membrane"/>
    <property type="evidence" value="ECO:0007669"/>
    <property type="project" value="UniProtKB-SubCell"/>
</dbReference>
<reference evidence="7" key="3">
    <citation type="submission" date="2023-05" db="EMBL/GenBank/DDBJ databases">
        <authorList>
            <person name="Smith C.H."/>
        </authorList>
    </citation>
    <scope>NUCLEOTIDE SEQUENCE</scope>
    <source>
        <strain evidence="7">CHS0354</strain>
        <tissue evidence="7">Mantle</tissue>
    </source>
</reference>
<dbReference type="GO" id="GO:0016787">
    <property type="term" value="F:hydrolase activity"/>
    <property type="evidence" value="ECO:0007669"/>
    <property type="project" value="InterPro"/>
</dbReference>
<evidence type="ECO:0000313" key="7">
    <source>
        <dbReference type="EMBL" id="KAK3594382.1"/>
    </source>
</evidence>
<feature type="transmembrane region" description="Helical" evidence="5">
    <location>
        <begin position="333"/>
        <end position="352"/>
    </location>
</feature>
<evidence type="ECO:0000313" key="8">
    <source>
        <dbReference type="Proteomes" id="UP001195483"/>
    </source>
</evidence>